<dbReference type="PANTHER" id="PTHR35889">
    <property type="entry name" value="CYCLOINULO-OLIGOSACCHARIDE FRUCTANOTRANSFERASE-RELATED"/>
    <property type="match status" value="1"/>
</dbReference>
<dbReference type="AlphaFoldDB" id="A0A366HHY2"/>
<keyword evidence="1" id="KW-0732">Signal</keyword>
<evidence type="ECO:0000313" key="5">
    <source>
        <dbReference type="EMBL" id="RBP41526.1"/>
    </source>
</evidence>
<dbReference type="SUPFAM" id="SSF46626">
    <property type="entry name" value="Cytochrome c"/>
    <property type="match status" value="1"/>
</dbReference>
<dbReference type="OrthoDB" id="175422at2"/>
<dbReference type="GO" id="GO:0020037">
    <property type="term" value="F:heme binding"/>
    <property type="evidence" value="ECO:0007669"/>
    <property type="project" value="InterPro"/>
</dbReference>
<gene>
    <name evidence="5" type="ORF">DES53_107359</name>
</gene>
<dbReference type="RefSeq" id="WP_113960148.1">
    <property type="nucleotide sequence ID" value="NZ_QNRR01000007.1"/>
</dbReference>
<dbReference type="InterPro" id="IPR022655">
    <property type="entry name" value="DUF1553"/>
</dbReference>
<evidence type="ECO:0000259" key="2">
    <source>
        <dbReference type="Pfam" id="PF07583"/>
    </source>
</evidence>
<reference evidence="5 6" key="1">
    <citation type="submission" date="2018-06" db="EMBL/GenBank/DDBJ databases">
        <title>Genomic Encyclopedia of Type Strains, Phase IV (KMG-IV): sequencing the most valuable type-strain genomes for metagenomic binning, comparative biology and taxonomic classification.</title>
        <authorList>
            <person name="Goeker M."/>
        </authorList>
    </citation>
    <scope>NUCLEOTIDE SEQUENCE [LARGE SCALE GENOMIC DNA]</scope>
    <source>
        <strain evidence="5 6">DSM 25532</strain>
    </source>
</reference>
<feature type="chain" id="PRO_5016827116" evidence="1">
    <location>
        <begin position="21"/>
        <end position="812"/>
    </location>
</feature>
<feature type="domain" description="Cytochrome C Planctomycete-type" evidence="4">
    <location>
        <begin position="42"/>
        <end position="100"/>
    </location>
</feature>
<evidence type="ECO:0000259" key="3">
    <source>
        <dbReference type="Pfam" id="PF07587"/>
    </source>
</evidence>
<dbReference type="Pfam" id="PF07635">
    <property type="entry name" value="PSCyt1"/>
    <property type="match status" value="1"/>
</dbReference>
<dbReference type="PANTHER" id="PTHR35889:SF3">
    <property type="entry name" value="F-BOX DOMAIN-CONTAINING PROTEIN"/>
    <property type="match status" value="1"/>
</dbReference>
<dbReference type="InterPro" id="IPR011444">
    <property type="entry name" value="DUF1549"/>
</dbReference>
<dbReference type="Proteomes" id="UP000253426">
    <property type="component" value="Unassembled WGS sequence"/>
</dbReference>
<dbReference type="EMBL" id="QNRR01000007">
    <property type="protein sequence ID" value="RBP41526.1"/>
    <property type="molecule type" value="Genomic_DNA"/>
</dbReference>
<organism evidence="5 6">
    <name type="scientific">Roseimicrobium gellanilyticum</name>
    <dbReference type="NCBI Taxonomy" id="748857"/>
    <lineage>
        <taxon>Bacteria</taxon>
        <taxon>Pseudomonadati</taxon>
        <taxon>Verrucomicrobiota</taxon>
        <taxon>Verrucomicrobiia</taxon>
        <taxon>Verrucomicrobiales</taxon>
        <taxon>Verrucomicrobiaceae</taxon>
        <taxon>Roseimicrobium</taxon>
    </lineage>
</organism>
<sequence>MGTRVAWLLSSVVGFATATAVESLAAAPDFAREVRPILEAKCFSCHGQKEQKAGVAFHTHYHAHRPADSGEPVMVPGQPEESLLYKLLVTADEEKRMPKDKKPLTSAQVQVIKEWISQGAPWPDDGWRPPAHWAYVKPVAAGLPDKGSHPVDAFINARLKKEGLTPNPAAQPEILVRRLFLDVIGLPPTIAEVDAYAANPTEEAYAKLVDSLLARPQFGEKWARPWLDLARYADSDGYQRDGFRQVWPYRDWVVKALNDDMPFDQFTIEQLAGDLLPQATPQQLVATGFHRNATLNLEAGTDPEEDRVKQLVDRVNTTGTVWLGASLGCAQCHNHKYDPITSKEYYQVLAFFNNTPVESQQAPKGARMSYIGPDFVMGSSPEAVALAKAAQKDLALSMKRYEEAVQDKWGELEEDTARVAKLKPGQRDLLQTPAQDRDFDVCSRVHRSLFKGDTRLDKLQDVVQRGRKKVAEVGVTRTAVMRDEAMRETRIMQRGDFLMPGAKVAPATPAALHAFQKDAPSNRLGFAQWLVSEENPLVGRVAVNRWWAELFGQPIVSTMEDFGLQGDKPTHPELLDWLAVTFVETDGWSFKKTLRRILLSETYRRASAARPELLERDPLNKLFARNGGIRLEAEAIRDQGLAVSGLLSPKMGGPPVKPVQPPGVWRVTGEVDNNYTTSKGEDAHRRGLYTIWRRHAHYPSFATFDAPNRGACTVQRTRSNTPLQALTLMNDPAYVEMTHALAKRLSVHPGKDLRESLAFGFRTVLARPPSSSELDSLVSVYEEGRGSLNDAGAAWFDVASVLMNLHETITKP</sequence>
<keyword evidence="6" id="KW-1185">Reference proteome</keyword>
<feature type="signal peptide" evidence="1">
    <location>
        <begin position="1"/>
        <end position="20"/>
    </location>
</feature>
<evidence type="ECO:0000256" key="1">
    <source>
        <dbReference type="SAM" id="SignalP"/>
    </source>
</evidence>
<dbReference type="InterPro" id="IPR036909">
    <property type="entry name" value="Cyt_c-like_dom_sf"/>
</dbReference>
<dbReference type="InterPro" id="IPR011429">
    <property type="entry name" value="Cyt_c_Planctomycete-type"/>
</dbReference>
<dbReference type="Pfam" id="PF07583">
    <property type="entry name" value="PSCyt2"/>
    <property type="match status" value="1"/>
</dbReference>
<evidence type="ECO:0000313" key="6">
    <source>
        <dbReference type="Proteomes" id="UP000253426"/>
    </source>
</evidence>
<name>A0A366HHY2_9BACT</name>
<feature type="domain" description="DUF1553" evidence="3">
    <location>
        <begin position="522"/>
        <end position="780"/>
    </location>
</feature>
<comment type="caution">
    <text evidence="5">The sequence shown here is derived from an EMBL/GenBank/DDBJ whole genome shotgun (WGS) entry which is preliminary data.</text>
</comment>
<feature type="domain" description="DUF1549" evidence="2">
    <location>
        <begin position="150"/>
        <end position="355"/>
    </location>
</feature>
<accession>A0A366HHY2</accession>
<dbReference type="GO" id="GO:0009055">
    <property type="term" value="F:electron transfer activity"/>
    <property type="evidence" value="ECO:0007669"/>
    <property type="project" value="InterPro"/>
</dbReference>
<dbReference type="Pfam" id="PF07587">
    <property type="entry name" value="PSD1"/>
    <property type="match status" value="1"/>
</dbReference>
<proteinExistence type="predicted"/>
<evidence type="ECO:0000259" key="4">
    <source>
        <dbReference type="Pfam" id="PF07635"/>
    </source>
</evidence>
<protein>
    <submittedName>
        <fullName evidence="5">Cytochrome c</fullName>
    </submittedName>
</protein>